<dbReference type="InterPro" id="IPR003593">
    <property type="entry name" value="AAA+_ATPase"/>
</dbReference>
<dbReference type="InterPro" id="IPR013159">
    <property type="entry name" value="DnaA_C"/>
</dbReference>
<evidence type="ECO:0000259" key="13">
    <source>
        <dbReference type="SMART" id="SM00382"/>
    </source>
</evidence>
<organism evidence="15 16">
    <name type="scientific">Candidatus Liptonbacteria bacterium RIFCSPLOWO2_01_FULL_56_20</name>
    <dbReference type="NCBI Taxonomy" id="1798652"/>
    <lineage>
        <taxon>Bacteria</taxon>
        <taxon>Candidatus Liptoniibacteriota</taxon>
    </lineage>
</organism>
<evidence type="ECO:0000256" key="3">
    <source>
        <dbReference type="ARBA" id="ARBA00022705"/>
    </source>
</evidence>
<feature type="binding site" evidence="8">
    <location>
        <position position="163"/>
    </location>
    <ligand>
        <name>ATP</name>
        <dbReference type="ChEBI" id="CHEBI:30616"/>
    </ligand>
</feature>
<evidence type="ECO:0000313" key="16">
    <source>
        <dbReference type="Proteomes" id="UP000178495"/>
    </source>
</evidence>
<dbReference type="Pfam" id="PF08299">
    <property type="entry name" value="Bac_DnaA_C"/>
    <property type="match status" value="1"/>
</dbReference>
<dbReference type="InterPro" id="IPR024633">
    <property type="entry name" value="DnaA_N_dom"/>
</dbReference>
<comment type="subunit">
    <text evidence="8">Oligomerizes as a right-handed, spiral filament on DNA at oriC.</text>
</comment>
<evidence type="ECO:0000256" key="11">
    <source>
        <dbReference type="RuleBase" id="RU004227"/>
    </source>
</evidence>
<dbReference type="CDD" id="cd06571">
    <property type="entry name" value="Bac_DnaA_C"/>
    <property type="match status" value="1"/>
</dbReference>
<feature type="coiled-coil region" evidence="12">
    <location>
        <begin position="281"/>
        <end position="312"/>
    </location>
</feature>
<evidence type="ECO:0000256" key="1">
    <source>
        <dbReference type="ARBA" id="ARBA00006583"/>
    </source>
</evidence>
<feature type="region of interest" description="Domain IV, binds dsDNA" evidence="8">
    <location>
        <begin position="333"/>
        <end position="452"/>
    </location>
</feature>
<evidence type="ECO:0000313" key="15">
    <source>
        <dbReference type="EMBL" id="OGZ01402.1"/>
    </source>
</evidence>
<dbReference type="SMART" id="SM00760">
    <property type="entry name" value="Bac_DnaA_C"/>
    <property type="match status" value="1"/>
</dbReference>
<dbReference type="HAMAP" id="MF_00377">
    <property type="entry name" value="DnaA_bact"/>
    <property type="match status" value="1"/>
</dbReference>
<dbReference type="FunFam" id="3.40.50.300:FF:000668">
    <property type="entry name" value="Chromosomal replication initiator protein DnaA"/>
    <property type="match status" value="1"/>
</dbReference>
<comment type="function">
    <text evidence="8 10">Plays an essential role in the initiation and regulation of chromosomal replication. ATP-DnaA binds to the origin of replication (oriC) to initiate formation of the DNA replication initiation complex once per cell cycle. Binds the DnaA box (a 9 base pair repeat at the origin) and separates the double-stranded (ds)DNA. Forms a right-handed helical filament on oriC DNA; dsDNA binds to the exterior of the filament while single-stranded (ss)DNA is stabiized in the filament's interior. The ATP-DnaA-oriC complex binds and stabilizes one strand of the AT-rich DNA unwinding element (DUE), permitting loading of DNA polymerase. After initiation quickly degrades to an ADP-DnaA complex that is not apt for DNA replication. Binds acidic phospholipids.</text>
</comment>
<name>A0A1G2CJK8_9BACT</name>
<dbReference type="PANTHER" id="PTHR30050:SF2">
    <property type="entry name" value="CHROMOSOMAL REPLICATION INITIATOR PROTEIN DNAA"/>
    <property type="match status" value="1"/>
</dbReference>
<evidence type="ECO:0000256" key="5">
    <source>
        <dbReference type="ARBA" id="ARBA00022840"/>
    </source>
</evidence>
<dbReference type="AlphaFoldDB" id="A0A1G2CJK8"/>
<dbReference type="InterPro" id="IPR020591">
    <property type="entry name" value="Chromosome_initiator_DnaA-like"/>
</dbReference>
<feature type="domain" description="AAA+ ATPase" evidence="13">
    <location>
        <begin position="148"/>
        <end position="277"/>
    </location>
</feature>
<dbReference type="SUPFAM" id="SSF48295">
    <property type="entry name" value="TrpR-like"/>
    <property type="match status" value="1"/>
</dbReference>
<keyword evidence="5 8" id="KW-0067">ATP-binding</keyword>
<dbReference type="Gene3D" id="3.30.300.180">
    <property type="match status" value="1"/>
</dbReference>
<dbReference type="Proteomes" id="UP000178495">
    <property type="component" value="Unassembled WGS sequence"/>
</dbReference>
<dbReference type="Gene3D" id="1.10.1750.10">
    <property type="match status" value="1"/>
</dbReference>
<accession>A0A1G2CJK8</accession>
<dbReference type="Gene3D" id="3.40.50.300">
    <property type="entry name" value="P-loop containing nucleotide triphosphate hydrolases"/>
    <property type="match status" value="1"/>
</dbReference>
<dbReference type="GO" id="GO:0005524">
    <property type="term" value="F:ATP binding"/>
    <property type="evidence" value="ECO:0007669"/>
    <property type="project" value="UniProtKB-UniRule"/>
</dbReference>
<comment type="caution">
    <text evidence="15">The sequence shown here is derived from an EMBL/GenBank/DDBJ whole genome shotgun (WGS) entry which is preliminary data.</text>
</comment>
<feature type="binding site" evidence="8">
    <location>
        <position position="162"/>
    </location>
    <ligand>
        <name>ATP</name>
        <dbReference type="ChEBI" id="CHEBI:30616"/>
    </ligand>
</feature>
<keyword evidence="4 8" id="KW-0547">Nucleotide-binding</keyword>
<dbReference type="Gene3D" id="1.10.8.60">
    <property type="match status" value="1"/>
</dbReference>
<keyword evidence="12" id="KW-0175">Coiled coil</keyword>
<evidence type="ECO:0000256" key="6">
    <source>
        <dbReference type="ARBA" id="ARBA00023121"/>
    </source>
</evidence>
<dbReference type="EMBL" id="MHLC01000012">
    <property type="protein sequence ID" value="OGZ01402.1"/>
    <property type="molecule type" value="Genomic_DNA"/>
</dbReference>
<dbReference type="STRING" id="1798652.A3A43_01260"/>
<dbReference type="InterPro" id="IPR038454">
    <property type="entry name" value="DnaA_N_sf"/>
</dbReference>
<proteinExistence type="inferred from homology"/>
<dbReference type="InterPro" id="IPR027417">
    <property type="entry name" value="P-loop_NTPase"/>
</dbReference>
<comment type="caution">
    <text evidence="8">Lacks conserved residue(s) required for the propagation of feature annotation.</text>
</comment>
<reference evidence="15 16" key="1">
    <citation type="journal article" date="2016" name="Nat. Commun.">
        <title>Thousands of microbial genomes shed light on interconnected biogeochemical processes in an aquifer system.</title>
        <authorList>
            <person name="Anantharaman K."/>
            <person name="Brown C.T."/>
            <person name="Hug L.A."/>
            <person name="Sharon I."/>
            <person name="Castelle C.J."/>
            <person name="Probst A.J."/>
            <person name="Thomas B.C."/>
            <person name="Singh A."/>
            <person name="Wilkins M.J."/>
            <person name="Karaoz U."/>
            <person name="Brodie E.L."/>
            <person name="Williams K.H."/>
            <person name="Hubbard S.S."/>
            <person name="Banfield J.F."/>
        </authorList>
    </citation>
    <scope>NUCLEOTIDE SEQUENCE [LARGE SCALE GENOMIC DNA]</scope>
</reference>
<dbReference type="PRINTS" id="PR00051">
    <property type="entry name" value="DNAA"/>
</dbReference>
<comment type="domain">
    <text evidence="8">Domain I is involved in oligomerization and binding regulators, domain II is flexibile and of varying length in different bacteria, domain III forms the AAA+ region, while domain IV binds dsDNA.</text>
</comment>
<dbReference type="GO" id="GO:0008289">
    <property type="term" value="F:lipid binding"/>
    <property type="evidence" value="ECO:0007669"/>
    <property type="project" value="UniProtKB-KW"/>
</dbReference>
<feature type="binding site" evidence="8">
    <location>
        <position position="159"/>
    </location>
    <ligand>
        <name>ATP</name>
        <dbReference type="ChEBI" id="CHEBI:30616"/>
    </ligand>
</feature>
<evidence type="ECO:0000256" key="2">
    <source>
        <dbReference type="ARBA" id="ARBA00022490"/>
    </source>
</evidence>
<evidence type="ECO:0000256" key="7">
    <source>
        <dbReference type="ARBA" id="ARBA00023125"/>
    </source>
</evidence>
<dbReference type="GO" id="GO:0003688">
    <property type="term" value="F:DNA replication origin binding"/>
    <property type="evidence" value="ECO:0007669"/>
    <property type="project" value="UniProtKB-UniRule"/>
</dbReference>
<keyword evidence="6 8" id="KW-0446">Lipid-binding</keyword>
<comment type="similarity">
    <text evidence="1 8 11">Belongs to the DnaA family.</text>
</comment>
<dbReference type="InterPro" id="IPR013317">
    <property type="entry name" value="DnaA_dom"/>
</dbReference>
<sequence length="452" mass="52095">MDPERLWQLALAEIEVQLSRANFATWLKNSRLVDKKEGVFVVSLPNNFAKEWVENKYQKLLLGIVRGFDYSAKKIEFVVDGQNEAQLASKKISVADLSRFENRIDLDFRVDPETNLNPRYSLRSFVVGASNELAYTAATAIVREVGTKYNPFFVYGGVGLGKTHLVQMIGNEIRALYKGRVRPRYVSSEKFTSDIVWAIRNKRYEDVKKRYRDIDVLIIDDIQFIGGKEKTEEEFFHTFNALYENNKQIIISSDRPPQSIPTLEERLRSRFEGGLIADIGYPEYEMRVAIIKAKLQDAKRELREEIIDLVARKVKKNVREIEGVLNKVLFYQDVRGVDVTEKTASDIIEKSVKNFSRRVSDEHILKTVAEFFGVSPGDLVTRGRKKEVVEPRQIAMYLLRDILDMSYPYIGEKLGRDHTTAIHAVEKINQEINKNSSLNQKIILIKEAIYKS</sequence>
<evidence type="ECO:0000256" key="4">
    <source>
        <dbReference type="ARBA" id="ARBA00022741"/>
    </source>
</evidence>
<dbReference type="SUPFAM" id="SSF52540">
    <property type="entry name" value="P-loop containing nucleoside triphosphate hydrolases"/>
    <property type="match status" value="1"/>
</dbReference>
<evidence type="ECO:0000256" key="12">
    <source>
        <dbReference type="SAM" id="Coils"/>
    </source>
</evidence>
<feature type="domain" description="Chromosomal replication initiator DnaA C-terminal" evidence="14">
    <location>
        <begin position="360"/>
        <end position="428"/>
    </location>
</feature>
<dbReference type="GO" id="GO:0005737">
    <property type="term" value="C:cytoplasm"/>
    <property type="evidence" value="ECO:0007669"/>
    <property type="project" value="UniProtKB-SubCell"/>
</dbReference>
<keyword evidence="3 8" id="KW-0235">DNA replication</keyword>
<dbReference type="InterPro" id="IPR001957">
    <property type="entry name" value="Chromosome_initiator_DnaA"/>
</dbReference>
<feature type="binding site" evidence="8">
    <location>
        <position position="161"/>
    </location>
    <ligand>
        <name>ATP</name>
        <dbReference type="ChEBI" id="CHEBI:30616"/>
    </ligand>
</feature>
<feature type="region of interest" description="Domain I, interacts with DnaA modulators" evidence="8">
    <location>
        <begin position="1"/>
        <end position="85"/>
    </location>
</feature>
<keyword evidence="7 8" id="KW-0238">DNA-binding</keyword>
<dbReference type="Pfam" id="PF00308">
    <property type="entry name" value="Bac_DnaA"/>
    <property type="match status" value="1"/>
</dbReference>
<protein>
    <recommendedName>
        <fullName evidence="8 9">Chromosomal replication initiator protein DnaA</fullName>
    </recommendedName>
</protein>
<evidence type="ECO:0000256" key="8">
    <source>
        <dbReference type="HAMAP-Rule" id="MF_00377"/>
    </source>
</evidence>
<evidence type="ECO:0000256" key="9">
    <source>
        <dbReference type="NCBIfam" id="TIGR00362"/>
    </source>
</evidence>
<dbReference type="SMART" id="SM00382">
    <property type="entry name" value="AAA"/>
    <property type="match status" value="1"/>
</dbReference>
<evidence type="ECO:0000259" key="14">
    <source>
        <dbReference type="SMART" id="SM00760"/>
    </source>
</evidence>
<gene>
    <name evidence="8" type="primary">dnaA</name>
    <name evidence="15" type="ORF">A3A43_01260</name>
</gene>
<dbReference type="GO" id="GO:0006270">
    <property type="term" value="P:DNA replication initiation"/>
    <property type="evidence" value="ECO:0007669"/>
    <property type="project" value="UniProtKB-UniRule"/>
</dbReference>
<dbReference type="NCBIfam" id="TIGR00362">
    <property type="entry name" value="DnaA"/>
    <property type="match status" value="1"/>
</dbReference>
<dbReference type="InterPro" id="IPR010921">
    <property type="entry name" value="Trp_repressor/repl_initiator"/>
</dbReference>
<evidence type="ECO:0000256" key="10">
    <source>
        <dbReference type="RuleBase" id="RU000577"/>
    </source>
</evidence>
<dbReference type="PANTHER" id="PTHR30050">
    <property type="entry name" value="CHROMOSOMAL REPLICATION INITIATOR PROTEIN DNAA"/>
    <property type="match status" value="1"/>
</dbReference>
<keyword evidence="2 8" id="KW-0963">Cytoplasm</keyword>
<dbReference type="GO" id="GO:0005886">
    <property type="term" value="C:plasma membrane"/>
    <property type="evidence" value="ECO:0007669"/>
    <property type="project" value="TreeGrafter"/>
</dbReference>
<dbReference type="Pfam" id="PF11638">
    <property type="entry name" value="DnaA_N"/>
    <property type="match status" value="1"/>
</dbReference>
<dbReference type="GO" id="GO:0006275">
    <property type="term" value="P:regulation of DNA replication"/>
    <property type="evidence" value="ECO:0007669"/>
    <property type="project" value="UniProtKB-UniRule"/>
</dbReference>
<comment type="subcellular location">
    <subcellularLocation>
        <location evidence="8">Cytoplasm</location>
    </subcellularLocation>
</comment>